<dbReference type="Proteomes" id="UP000033066">
    <property type="component" value="Chromosome"/>
</dbReference>
<dbReference type="AlphaFoldDB" id="A0A0E3SKU8"/>
<dbReference type="InterPro" id="IPR036291">
    <property type="entry name" value="NAD(P)-bd_dom_sf"/>
</dbReference>
<protein>
    <submittedName>
        <fullName evidence="3">3-hydroxyisobutyrate dehydrogenase and related beta-hydroxyacid dehydrogenase</fullName>
    </submittedName>
</protein>
<keyword evidence="4" id="KW-1185">Reference proteome</keyword>
<keyword evidence="1" id="KW-0812">Transmembrane</keyword>
<dbReference type="EMBL" id="CP009517">
    <property type="protein sequence ID" value="AKB81253.1"/>
    <property type="molecule type" value="Genomic_DNA"/>
</dbReference>
<dbReference type="GO" id="GO:0050661">
    <property type="term" value="F:NADP binding"/>
    <property type="evidence" value="ECO:0007669"/>
    <property type="project" value="InterPro"/>
</dbReference>
<keyword evidence="1" id="KW-0472">Membrane</keyword>
<reference evidence="3" key="1">
    <citation type="submission" date="2014-07" db="EMBL/GenBank/DDBJ databases">
        <title>Methanogenic archaea and the global carbon cycle.</title>
        <authorList>
            <person name="Henriksen J.R."/>
            <person name="Luke J."/>
            <person name="Reinhart S."/>
            <person name="Benedict M.N."/>
            <person name="Youngblut N.D."/>
            <person name="Metcalf M.E."/>
            <person name="Whitaker R.J."/>
            <person name="Metcalf W.W."/>
        </authorList>
    </citation>
    <scope>NUCLEOTIDE SEQUENCE [LARGE SCALE GENOMIC DNA]</scope>
    <source>
        <strain evidence="3">3</strain>
    </source>
</reference>
<evidence type="ECO:0000313" key="4">
    <source>
        <dbReference type="Proteomes" id="UP000033066"/>
    </source>
</evidence>
<proteinExistence type="predicted"/>
<dbReference type="HOGENOM" id="CLU_2839357_0_0_2"/>
<sequence>MKKSFASSLLSRGYNVHVYNRTKEKTQSLIEKGAVFHSTSRDPALVADLVMTSLTFLFFTVFLPF</sequence>
<feature type="domain" description="6-phosphogluconate dehydrogenase NADP-binding" evidence="2">
    <location>
        <begin position="2"/>
        <end position="54"/>
    </location>
</feature>
<feature type="transmembrane region" description="Helical" evidence="1">
    <location>
        <begin position="44"/>
        <end position="63"/>
    </location>
</feature>
<organism evidence="3 4">
    <name type="scientific">Methanosarcina barkeri 3</name>
    <dbReference type="NCBI Taxonomy" id="1434107"/>
    <lineage>
        <taxon>Archaea</taxon>
        <taxon>Methanobacteriati</taxon>
        <taxon>Methanobacteriota</taxon>
        <taxon>Stenosarchaea group</taxon>
        <taxon>Methanomicrobia</taxon>
        <taxon>Methanosarcinales</taxon>
        <taxon>Methanosarcinaceae</taxon>
        <taxon>Methanosarcina</taxon>
    </lineage>
</organism>
<accession>A0A0E3SKU8</accession>
<evidence type="ECO:0000256" key="1">
    <source>
        <dbReference type="SAM" id="Phobius"/>
    </source>
</evidence>
<evidence type="ECO:0000259" key="2">
    <source>
        <dbReference type="Pfam" id="PF03446"/>
    </source>
</evidence>
<gene>
    <name evidence="3" type="ORF">MSBR3_0675</name>
</gene>
<dbReference type="InterPro" id="IPR006115">
    <property type="entry name" value="6PGDH_NADP-bd"/>
</dbReference>
<dbReference type="Pfam" id="PF03446">
    <property type="entry name" value="NAD_binding_2"/>
    <property type="match status" value="1"/>
</dbReference>
<dbReference type="Gene3D" id="3.40.50.720">
    <property type="entry name" value="NAD(P)-binding Rossmann-like Domain"/>
    <property type="match status" value="1"/>
</dbReference>
<dbReference type="PATRIC" id="fig|1434107.4.peg.900"/>
<keyword evidence="1" id="KW-1133">Transmembrane helix</keyword>
<name>A0A0E3SKU8_METBA</name>
<dbReference type="STRING" id="1434107.MSBR3_0675"/>
<dbReference type="SUPFAM" id="SSF51735">
    <property type="entry name" value="NAD(P)-binding Rossmann-fold domains"/>
    <property type="match status" value="1"/>
</dbReference>
<evidence type="ECO:0000313" key="3">
    <source>
        <dbReference type="EMBL" id="AKB81253.1"/>
    </source>
</evidence>
<dbReference type="KEGG" id="mbak:MSBR3_0675"/>